<evidence type="ECO:0000256" key="1">
    <source>
        <dbReference type="SAM" id="MobiDB-lite"/>
    </source>
</evidence>
<name>A0ABU2S9Z4_9ACTN</name>
<dbReference type="PANTHER" id="PTHR34822">
    <property type="entry name" value="GRPB DOMAIN PROTEIN (AFU_ORTHOLOGUE AFUA_1G01530)"/>
    <property type="match status" value="1"/>
</dbReference>
<feature type="region of interest" description="Disordered" evidence="1">
    <location>
        <begin position="1"/>
        <end position="21"/>
    </location>
</feature>
<evidence type="ECO:0000313" key="2">
    <source>
        <dbReference type="EMBL" id="MDT0445797.1"/>
    </source>
</evidence>
<reference evidence="3" key="1">
    <citation type="submission" date="2023-07" db="EMBL/GenBank/DDBJ databases">
        <title>30 novel species of actinomycetes from the DSMZ collection.</title>
        <authorList>
            <person name="Nouioui I."/>
        </authorList>
    </citation>
    <scope>NUCLEOTIDE SEQUENCE [LARGE SCALE GENOMIC DNA]</scope>
    <source>
        <strain evidence="3">DSM 41886</strain>
    </source>
</reference>
<gene>
    <name evidence="2" type="ORF">RM779_24835</name>
</gene>
<organism evidence="2 3">
    <name type="scientific">Streptomyces johnsoniae</name>
    <dbReference type="NCBI Taxonomy" id="3075532"/>
    <lineage>
        <taxon>Bacteria</taxon>
        <taxon>Bacillati</taxon>
        <taxon>Actinomycetota</taxon>
        <taxon>Actinomycetes</taxon>
        <taxon>Kitasatosporales</taxon>
        <taxon>Streptomycetaceae</taxon>
        <taxon>Streptomyces</taxon>
    </lineage>
</organism>
<dbReference type="RefSeq" id="WP_311619970.1">
    <property type="nucleotide sequence ID" value="NZ_JAVREV010000015.1"/>
</dbReference>
<dbReference type="PANTHER" id="PTHR34822:SF1">
    <property type="entry name" value="GRPB FAMILY PROTEIN"/>
    <property type="match status" value="1"/>
</dbReference>
<dbReference type="InterPro" id="IPR007344">
    <property type="entry name" value="GrpB/CoaE"/>
</dbReference>
<comment type="caution">
    <text evidence="2">The sequence shown here is derived from an EMBL/GenBank/DDBJ whole genome shotgun (WGS) entry which is preliminary data.</text>
</comment>
<dbReference type="Gene3D" id="3.30.460.10">
    <property type="entry name" value="Beta Polymerase, domain 2"/>
    <property type="match status" value="1"/>
</dbReference>
<protein>
    <submittedName>
        <fullName evidence="2">GrpB family protein</fullName>
    </submittedName>
</protein>
<accession>A0ABU2S9Z4</accession>
<dbReference type="Pfam" id="PF04229">
    <property type="entry name" value="GrpB"/>
    <property type="match status" value="1"/>
</dbReference>
<sequence length="199" mass="22022">MDEDRRRTPMTDAEIEAASVGEPSRVDGRVGIADYDPAWPAVYEQEAALVGQRLNGLVRRLEHVGSTSVPGLPAKPVIDMLLLVPDPADEAAYVPPLTAVGYRLAVREPEWYEHRVLRKQDPAPAAGAVNLHVLPEGCAEAGRMLRFRDRLRAHAGDRELYAATKRRLAQREWTYMQHYADAKSEVVEAILARALHGAA</sequence>
<dbReference type="EMBL" id="JAVREV010000015">
    <property type="protein sequence ID" value="MDT0445797.1"/>
    <property type="molecule type" value="Genomic_DNA"/>
</dbReference>
<evidence type="ECO:0000313" key="3">
    <source>
        <dbReference type="Proteomes" id="UP001183615"/>
    </source>
</evidence>
<keyword evidence="3" id="KW-1185">Reference proteome</keyword>
<dbReference type="Proteomes" id="UP001183615">
    <property type="component" value="Unassembled WGS sequence"/>
</dbReference>
<dbReference type="InterPro" id="IPR043519">
    <property type="entry name" value="NT_sf"/>
</dbReference>
<dbReference type="SUPFAM" id="SSF81301">
    <property type="entry name" value="Nucleotidyltransferase"/>
    <property type="match status" value="1"/>
</dbReference>
<proteinExistence type="predicted"/>